<protein>
    <submittedName>
        <fullName evidence="5">SyrP-like protein</fullName>
    </submittedName>
</protein>
<dbReference type="SUPFAM" id="SSF51197">
    <property type="entry name" value="Clavaminate synthase-like"/>
    <property type="match status" value="1"/>
</dbReference>
<keyword evidence="6" id="KW-1185">Reference proteome</keyword>
<dbReference type="KEGG" id="aep:AMC99_01066"/>
<dbReference type="PANTHER" id="PTHR10696">
    <property type="entry name" value="GAMMA-BUTYROBETAINE HYDROXYLASE-RELATED"/>
    <property type="match status" value="1"/>
</dbReference>
<keyword evidence="3" id="KW-0045">Antibiotic biosynthesis</keyword>
<keyword evidence="2" id="KW-0560">Oxidoreductase</keyword>
<feature type="domain" description="TauD/TfdA-like" evidence="4">
    <location>
        <begin position="21"/>
        <end position="283"/>
    </location>
</feature>
<dbReference type="PANTHER" id="PTHR10696:SF56">
    <property type="entry name" value="TAUD_TFDA-LIKE DOMAIN-CONTAINING PROTEIN"/>
    <property type="match status" value="1"/>
</dbReference>
<evidence type="ECO:0000259" key="4">
    <source>
        <dbReference type="Pfam" id="PF02668"/>
    </source>
</evidence>
<comment type="cofactor">
    <cofactor evidence="1">
        <name>Fe(2+)</name>
        <dbReference type="ChEBI" id="CHEBI:29033"/>
    </cofactor>
</comment>
<dbReference type="STRING" id="361183.AMC99_01066"/>
<reference evidence="5 6" key="1">
    <citation type="submission" date="2015-09" db="EMBL/GenBank/DDBJ databases">
        <title>Complete genome sequence of a benzo[a]pyrene-degrading bacterium Altererythrobacter epoxidivorans CGMCC 1.7731T.</title>
        <authorList>
            <person name="Li Z."/>
            <person name="Cheng H."/>
            <person name="Huo Y."/>
            <person name="Xu X."/>
        </authorList>
    </citation>
    <scope>NUCLEOTIDE SEQUENCE [LARGE SCALE GENOMIC DNA]</scope>
    <source>
        <strain evidence="5 6">CGMCC 1.7731</strain>
    </source>
</reference>
<proteinExistence type="predicted"/>
<evidence type="ECO:0000313" key="5">
    <source>
        <dbReference type="EMBL" id="ALE16363.1"/>
    </source>
</evidence>
<dbReference type="InterPro" id="IPR050411">
    <property type="entry name" value="AlphaKG_dependent_hydroxylases"/>
</dbReference>
<name>A0A0M4MV64_9SPHN</name>
<dbReference type="AlphaFoldDB" id="A0A0M4MV64"/>
<dbReference type="InterPro" id="IPR042098">
    <property type="entry name" value="TauD-like_sf"/>
</dbReference>
<dbReference type="Pfam" id="PF02668">
    <property type="entry name" value="TauD"/>
    <property type="match status" value="1"/>
</dbReference>
<dbReference type="EMBL" id="CP012669">
    <property type="protein sequence ID" value="ALE16363.1"/>
    <property type="molecule type" value="Genomic_DNA"/>
</dbReference>
<organism evidence="5 6">
    <name type="scientific">Altererythrobacter epoxidivorans</name>
    <dbReference type="NCBI Taxonomy" id="361183"/>
    <lineage>
        <taxon>Bacteria</taxon>
        <taxon>Pseudomonadati</taxon>
        <taxon>Pseudomonadota</taxon>
        <taxon>Alphaproteobacteria</taxon>
        <taxon>Sphingomonadales</taxon>
        <taxon>Erythrobacteraceae</taxon>
        <taxon>Altererythrobacter</taxon>
    </lineage>
</organism>
<dbReference type="Gene3D" id="3.60.130.10">
    <property type="entry name" value="Clavaminate synthase-like"/>
    <property type="match status" value="1"/>
</dbReference>
<dbReference type="InterPro" id="IPR003819">
    <property type="entry name" value="TauD/TfdA-like"/>
</dbReference>
<evidence type="ECO:0000256" key="2">
    <source>
        <dbReference type="ARBA" id="ARBA00023002"/>
    </source>
</evidence>
<evidence type="ECO:0000313" key="6">
    <source>
        <dbReference type="Proteomes" id="UP000057938"/>
    </source>
</evidence>
<evidence type="ECO:0000256" key="1">
    <source>
        <dbReference type="ARBA" id="ARBA00001954"/>
    </source>
</evidence>
<evidence type="ECO:0000256" key="3">
    <source>
        <dbReference type="ARBA" id="ARBA00023194"/>
    </source>
</evidence>
<sequence length="320" mass="36025">MAMTALDTLAKPSTPVLVEGDGRSLNDVDVDRVRAEIEKHGAVLLRGFETDVDSFAALGSNLCTSASYNESPNRELLHKDGAVQTVNLGSDPFPLHPELSREPWRPDLAMFGCIEPPEVGGQTNICDGIAIARNLPPDVRAQLEKGTLFYIRAASPDVLEFWLGTREPSDELLANPPASCPYWFRRREDRVLRGFTRPALEPTLFQNEGAFVNFILFARDYLRSTRFPLMDGKPIPDEMLDQIRSVARSQTYSHRWQQNDVVLLDNSRFMHGRKAIANPDGRRIATYFGYLKGVTRLGVEIADPIWRRETFIPPDRPDDS</sequence>
<accession>A0A0M4MV64</accession>
<dbReference type="GO" id="GO:0017000">
    <property type="term" value="P:antibiotic biosynthetic process"/>
    <property type="evidence" value="ECO:0007669"/>
    <property type="project" value="UniProtKB-KW"/>
</dbReference>
<dbReference type="PATRIC" id="fig|361183.4.peg.1038"/>
<gene>
    <name evidence="5" type="ORF">AMC99_01066</name>
</gene>
<dbReference type="GO" id="GO:0016706">
    <property type="term" value="F:2-oxoglutarate-dependent dioxygenase activity"/>
    <property type="evidence" value="ECO:0007669"/>
    <property type="project" value="UniProtKB-ARBA"/>
</dbReference>
<dbReference type="Proteomes" id="UP000057938">
    <property type="component" value="Chromosome"/>
</dbReference>